<comment type="similarity">
    <text evidence="4">Belongs to the LapB family.</text>
</comment>
<keyword evidence="2 4" id="KW-0677">Repeat</keyword>
<evidence type="ECO:0000256" key="2">
    <source>
        <dbReference type="ARBA" id="ARBA00022737"/>
    </source>
</evidence>
<feature type="topological domain" description="Cytoplasmic" evidence="4">
    <location>
        <begin position="27"/>
        <end position="404"/>
    </location>
</feature>
<dbReference type="EMBL" id="CAADFY010000009">
    <property type="protein sequence ID" value="VFK52524.1"/>
    <property type="molecule type" value="Genomic_DNA"/>
</dbReference>
<evidence type="ECO:0000313" key="7">
    <source>
        <dbReference type="EMBL" id="VFK51105.1"/>
    </source>
</evidence>
<comment type="function">
    <text evidence="4">Modulates cellular lipopolysaccharide (LPS) levels by regulating LpxC, which is involved in lipid A biosynthesis. May act by modulating the proteolytic activity of FtsH towards LpxC. May also coordinate assembly of proteins involved in LPS synthesis at the plasma membrane.</text>
</comment>
<evidence type="ECO:0000313" key="9">
    <source>
        <dbReference type="EMBL" id="VFK52847.1"/>
    </source>
</evidence>
<feature type="binding site" evidence="4">
    <location>
        <position position="389"/>
    </location>
    <ligand>
        <name>Fe cation</name>
        <dbReference type="ChEBI" id="CHEBI:24875"/>
    </ligand>
</feature>
<dbReference type="PROSITE" id="PS50005">
    <property type="entry name" value="TPR"/>
    <property type="match status" value="1"/>
</dbReference>
<accession>A0A450ZGF8</accession>
<keyword evidence="1 4" id="KW-0479">Metal-binding</keyword>
<comment type="subcellular location">
    <subcellularLocation>
        <location evidence="4">Cell inner membrane</location>
        <topology evidence="4">Single-pass membrane protein</topology>
        <orientation evidence="4">Cytoplasmic side</orientation>
    </subcellularLocation>
</comment>
<dbReference type="InterPro" id="IPR030865">
    <property type="entry name" value="LapB"/>
</dbReference>
<reference evidence="9" key="1">
    <citation type="submission" date="2019-02" db="EMBL/GenBank/DDBJ databases">
        <authorList>
            <person name="Gruber-Vodicka R. H."/>
            <person name="Seah K. B. B."/>
        </authorList>
    </citation>
    <scope>NUCLEOTIDE SEQUENCE</scope>
    <source>
        <strain evidence="7">BECK_BY1</strain>
        <strain evidence="9">BECK_BY2</strain>
        <strain evidence="8">BECK_BY3</strain>
    </source>
</reference>
<dbReference type="NCBIfam" id="NF008757">
    <property type="entry name" value="PRK11788.1-5"/>
    <property type="match status" value="1"/>
</dbReference>
<dbReference type="Gene3D" id="1.25.40.10">
    <property type="entry name" value="Tetratricopeptide repeat domain"/>
    <property type="match status" value="2"/>
</dbReference>
<dbReference type="PANTHER" id="PTHR45586">
    <property type="entry name" value="TPR REPEAT-CONTAINING PROTEIN PA4667"/>
    <property type="match status" value="1"/>
</dbReference>
<keyword evidence="4" id="KW-0997">Cell inner membrane</keyword>
<evidence type="ECO:0000259" key="6">
    <source>
        <dbReference type="Pfam" id="PF18073"/>
    </source>
</evidence>
<evidence type="ECO:0000256" key="3">
    <source>
        <dbReference type="ARBA" id="ARBA00022803"/>
    </source>
</evidence>
<dbReference type="Pfam" id="PF13432">
    <property type="entry name" value="TPR_16"/>
    <property type="match status" value="2"/>
</dbReference>
<keyword evidence="4" id="KW-0408">Iron</keyword>
<organism evidence="9">
    <name type="scientific">Candidatus Kentrum sp. TUN</name>
    <dbReference type="NCBI Taxonomy" id="2126343"/>
    <lineage>
        <taxon>Bacteria</taxon>
        <taxon>Pseudomonadati</taxon>
        <taxon>Pseudomonadota</taxon>
        <taxon>Gammaproteobacteria</taxon>
        <taxon>Candidatus Kentrum</taxon>
    </lineage>
</organism>
<dbReference type="InterPro" id="IPR011990">
    <property type="entry name" value="TPR-like_helical_dom_sf"/>
</dbReference>
<dbReference type="GO" id="GO:0008653">
    <property type="term" value="P:lipopolysaccharide metabolic process"/>
    <property type="evidence" value="ECO:0007669"/>
    <property type="project" value="InterPro"/>
</dbReference>
<gene>
    <name evidence="4" type="primary">lapB</name>
    <name evidence="7" type="ORF">BECKTUN1418D_GA0071000_100523</name>
    <name evidence="9" type="ORF">BECKTUN1418E_GA0071001_101023</name>
    <name evidence="8" type="ORF">BECKTUN1418F_GA0071002_100923</name>
</gene>
<dbReference type="SUPFAM" id="SSF48452">
    <property type="entry name" value="TPR-like"/>
    <property type="match status" value="2"/>
</dbReference>
<dbReference type="GO" id="GO:0009898">
    <property type="term" value="C:cytoplasmic side of plasma membrane"/>
    <property type="evidence" value="ECO:0007669"/>
    <property type="project" value="UniProtKB-UniRule"/>
</dbReference>
<dbReference type="AlphaFoldDB" id="A0A450ZGF8"/>
<keyword evidence="3 4" id="KW-0802">TPR repeat</keyword>
<dbReference type="InterPro" id="IPR051012">
    <property type="entry name" value="CellSynth/LPSAsmb/PSIAsmb"/>
</dbReference>
<dbReference type="EMBL" id="CAADFV010000010">
    <property type="protein sequence ID" value="VFK52847.1"/>
    <property type="molecule type" value="Genomic_DNA"/>
</dbReference>
<keyword evidence="4" id="KW-0812">Transmembrane</keyword>
<keyword evidence="4" id="KW-0472">Membrane</keyword>
<dbReference type="EMBL" id="CAADFX010000005">
    <property type="protein sequence ID" value="VFK51105.1"/>
    <property type="molecule type" value="Genomic_DNA"/>
</dbReference>
<dbReference type="PANTHER" id="PTHR45586:SF1">
    <property type="entry name" value="LIPOPOLYSACCHARIDE ASSEMBLY PROTEIN B"/>
    <property type="match status" value="1"/>
</dbReference>
<keyword evidence="4" id="KW-1003">Cell membrane</keyword>
<dbReference type="HAMAP" id="MF_00994">
    <property type="entry name" value="LPS_assembly_LapB"/>
    <property type="match status" value="1"/>
</dbReference>
<dbReference type="Pfam" id="PF13176">
    <property type="entry name" value="TPR_7"/>
    <property type="match status" value="1"/>
</dbReference>
<feature type="binding site" evidence="4">
    <location>
        <position position="386"/>
    </location>
    <ligand>
        <name>Fe cation</name>
        <dbReference type="ChEBI" id="CHEBI:24875"/>
    </ligand>
</feature>
<feature type="domain" description="LapB rubredoxin metal binding" evidence="6">
    <location>
        <begin position="370"/>
        <end position="397"/>
    </location>
</feature>
<feature type="binding site" evidence="4">
    <location>
        <position position="375"/>
    </location>
    <ligand>
        <name>Fe cation</name>
        <dbReference type="ChEBI" id="CHEBI:24875"/>
    </ligand>
</feature>
<evidence type="ECO:0000256" key="4">
    <source>
        <dbReference type="HAMAP-Rule" id="MF_00994"/>
    </source>
</evidence>
<sequence>MFIFPGFEFFLLMLLPVAAASGWYAAQRSIRNTTDSLPSKPIRSDYFKGIHYLLYEQPDQAIEAFIRVLEVEDETAETHLALGNLYRRRGEMERAIRIHQNLVEQSTLNSDQRFEALLELGQDYLSAGLLDRAEGLFQNLVESNHHTVQALRQLIEIYEQEKDWDKAIDSARKLEGLTGNQLREVVAHYYCEKAEQALQSNEQDVALEIIKQAFNAHDGCVRASLIAGDTLVRSGSLERALQAYRRVEVQDQDYLPEAIDRMYYCYRMLEKPDHQTLKKSHAITEFFSSLLQRYKGVSVTLALSEIKQHEEGKHEAVAFLTEKLRDRPSLRGYQRLLEMGFDQMLPANASDHFVILKELISGLLKDRPVYQCRHCGFPAKFLHWQCPGCKNWNTVKPIQGVEGE</sequence>
<dbReference type="InterPro" id="IPR019734">
    <property type="entry name" value="TPR_rpt"/>
</dbReference>
<evidence type="ECO:0000256" key="1">
    <source>
        <dbReference type="ARBA" id="ARBA00022723"/>
    </source>
</evidence>
<dbReference type="SMART" id="SM00028">
    <property type="entry name" value="TPR"/>
    <property type="match status" value="5"/>
</dbReference>
<keyword evidence="4" id="KW-1133">Transmembrane helix</keyword>
<dbReference type="InterPro" id="IPR041166">
    <property type="entry name" value="Rubredoxin_2"/>
</dbReference>
<proteinExistence type="inferred from homology"/>
<feature type="repeat" description="TPR" evidence="5">
    <location>
        <begin position="76"/>
        <end position="109"/>
    </location>
</feature>
<dbReference type="Pfam" id="PF18073">
    <property type="entry name" value="Zn_ribbon_LapB"/>
    <property type="match status" value="1"/>
</dbReference>
<dbReference type="GO" id="GO:0005506">
    <property type="term" value="F:iron ion binding"/>
    <property type="evidence" value="ECO:0007669"/>
    <property type="project" value="UniProtKB-UniRule"/>
</dbReference>
<dbReference type="GO" id="GO:0046890">
    <property type="term" value="P:regulation of lipid biosynthetic process"/>
    <property type="evidence" value="ECO:0007669"/>
    <property type="project" value="UniProtKB-UniRule"/>
</dbReference>
<feature type="binding site" evidence="4">
    <location>
        <position position="372"/>
    </location>
    <ligand>
        <name>Fe cation</name>
        <dbReference type="ChEBI" id="CHEBI:24875"/>
    </ligand>
</feature>
<evidence type="ECO:0000313" key="8">
    <source>
        <dbReference type="EMBL" id="VFK52524.1"/>
    </source>
</evidence>
<name>A0A450ZGF8_9GAMM</name>
<evidence type="ECO:0000256" key="5">
    <source>
        <dbReference type="PROSITE-ProRule" id="PRU00339"/>
    </source>
</evidence>
<protein>
    <recommendedName>
        <fullName evidence="4">Lipopolysaccharide assembly protein B</fullName>
    </recommendedName>
</protein>